<proteinExistence type="predicted"/>
<protein>
    <submittedName>
        <fullName evidence="4">DNA-binding transcriptional regulator, AcrR family</fullName>
    </submittedName>
</protein>
<keyword evidence="5" id="KW-1185">Reference proteome</keyword>
<dbReference type="InterPro" id="IPR009057">
    <property type="entry name" value="Homeodomain-like_sf"/>
</dbReference>
<dbReference type="Pfam" id="PF00440">
    <property type="entry name" value="TetR_N"/>
    <property type="match status" value="1"/>
</dbReference>
<sequence length="210" mass="23596">MANRQGRPVGDSDARQRLIDAARKQFSFAPYEKVSTRQIAEEADVNAALIRYYFANKWGLFETMMAETVAPISEKVLQAQQSKDFESISVVMRTYNQVMAESPYFPRLVYRLLSMEGSAGQVQQLQKLIHGVFSHGENLMFEDLAEKGGLKPGVDPALARLSFASLMVFPFLAPPSMLKVNGIKVDDDFYYRLAEHNIALLQAGLLKQPE</sequence>
<feature type="DNA-binding region" description="H-T-H motif" evidence="2">
    <location>
        <begin position="35"/>
        <end position="54"/>
    </location>
</feature>
<dbReference type="OrthoDB" id="9151800at2"/>
<dbReference type="PROSITE" id="PS50977">
    <property type="entry name" value="HTH_TETR_2"/>
    <property type="match status" value="1"/>
</dbReference>
<dbReference type="Proteomes" id="UP000199527">
    <property type="component" value="Unassembled WGS sequence"/>
</dbReference>
<dbReference type="PANTHER" id="PTHR30055">
    <property type="entry name" value="HTH-TYPE TRANSCRIPTIONAL REGULATOR RUTR"/>
    <property type="match status" value="1"/>
</dbReference>
<dbReference type="InterPro" id="IPR036271">
    <property type="entry name" value="Tet_transcr_reg_TetR-rel_C_sf"/>
</dbReference>
<feature type="domain" description="HTH tetR-type" evidence="3">
    <location>
        <begin position="12"/>
        <end position="72"/>
    </location>
</feature>
<dbReference type="InterPro" id="IPR050109">
    <property type="entry name" value="HTH-type_TetR-like_transc_reg"/>
</dbReference>
<name>A0A1G8Z982_9GAMM</name>
<evidence type="ECO:0000259" key="3">
    <source>
        <dbReference type="PROSITE" id="PS50977"/>
    </source>
</evidence>
<dbReference type="SUPFAM" id="SSF48498">
    <property type="entry name" value="Tetracyclin repressor-like, C-terminal domain"/>
    <property type="match status" value="1"/>
</dbReference>
<evidence type="ECO:0000256" key="1">
    <source>
        <dbReference type="ARBA" id="ARBA00023125"/>
    </source>
</evidence>
<reference evidence="5" key="1">
    <citation type="submission" date="2016-10" db="EMBL/GenBank/DDBJ databases">
        <authorList>
            <person name="Varghese N."/>
            <person name="Submissions S."/>
        </authorList>
    </citation>
    <scope>NUCLEOTIDE SEQUENCE [LARGE SCALE GENOMIC DNA]</scope>
    <source>
        <strain evidence="5">DSM 23317</strain>
    </source>
</reference>
<evidence type="ECO:0000256" key="2">
    <source>
        <dbReference type="PROSITE-ProRule" id="PRU00335"/>
    </source>
</evidence>
<dbReference type="Gene3D" id="1.10.357.10">
    <property type="entry name" value="Tetracycline Repressor, domain 2"/>
    <property type="match status" value="1"/>
</dbReference>
<evidence type="ECO:0000313" key="5">
    <source>
        <dbReference type="Proteomes" id="UP000199527"/>
    </source>
</evidence>
<dbReference type="SUPFAM" id="SSF46689">
    <property type="entry name" value="Homeodomain-like"/>
    <property type="match status" value="1"/>
</dbReference>
<dbReference type="GO" id="GO:0003700">
    <property type="term" value="F:DNA-binding transcription factor activity"/>
    <property type="evidence" value="ECO:0007669"/>
    <property type="project" value="TreeGrafter"/>
</dbReference>
<organism evidence="4 5">
    <name type="scientific">Ferrimonas sediminum</name>
    <dbReference type="NCBI Taxonomy" id="718193"/>
    <lineage>
        <taxon>Bacteria</taxon>
        <taxon>Pseudomonadati</taxon>
        <taxon>Pseudomonadota</taxon>
        <taxon>Gammaproteobacteria</taxon>
        <taxon>Alteromonadales</taxon>
        <taxon>Ferrimonadaceae</taxon>
        <taxon>Ferrimonas</taxon>
    </lineage>
</organism>
<dbReference type="AlphaFoldDB" id="A0A1G8Z982"/>
<dbReference type="InterPro" id="IPR001647">
    <property type="entry name" value="HTH_TetR"/>
</dbReference>
<dbReference type="GO" id="GO:0000976">
    <property type="term" value="F:transcription cis-regulatory region binding"/>
    <property type="evidence" value="ECO:0007669"/>
    <property type="project" value="TreeGrafter"/>
</dbReference>
<gene>
    <name evidence="4" type="ORF">SAMN04488540_11938</name>
</gene>
<accession>A0A1G8Z982</accession>
<evidence type="ECO:0000313" key="4">
    <source>
        <dbReference type="EMBL" id="SDK11656.1"/>
    </source>
</evidence>
<dbReference type="RefSeq" id="WP_090367651.1">
    <property type="nucleotide sequence ID" value="NZ_FNEM01000019.1"/>
</dbReference>
<keyword evidence="1 2" id="KW-0238">DNA-binding</keyword>
<dbReference type="PANTHER" id="PTHR30055:SF233">
    <property type="entry name" value="REGULATORY PROTEIN TETR"/>
    <property type="match status" value="1"/>
</dbReference>
<dbReference type="EMBL" id="FNEM01000019">
    <property type="protein sequence ID" value="SDK11656.1"/>
    <property type="molecule type" value="Genomic_DNA"/>
</dbReference>